<gene>
    <name evidence="5" type="primary">kptA</name>
    <name evidence="6" type="ORF">GCM10009810_31550</name>
</gene>
<keyword evidence="7" id="KW-1185">Reference proteome</keyword>
<proteinExistence type="inferred from homology"/>
<comment type="function">
    <text evidence="4 5">Removes the 2'-phosphate from RNA via an intermediate in which the phosphate is ADP-ribosylated by NAD followed by a presumed transesterification to release the RNA and generate ADP-ribose 1''-2''-cyclic phosphate (APPR&gt;P). May function as an ADP-ribosylase.</text>
</comment>
<comment type="caution">
    <text evidence="6">The sequence shown here is derived from an EMBL/GenBank/DDBJ whole genome shotgun (WGS) entry which is preliminary data.</text>
</comment>
<name>A0ABP4XA96_9MICO</name>
<comment type="similarity">
    <text evidence="1 5">Belongs to the KptA/TPT1 family.</text>
</comment>
<dbReference type="EC" id="2.7.1.-" evidence="5"/>
<dbReference type="EMBL" id="BAAAPN010000086">
    <property type="protein sequence ID" value="GAA1771546.1"/>
    <property type="molecule type" value="Genomic_DNA"/>
</dbReference>
<evidence type="ECO:0000313" key="6">
    <source>
        <dbReference type="EMBL" id="GAA1771546.1"/>
    </source>
</evidence>
<evidence type="ECO:0000313" key="7">
    <source>
        <dbReference type="Proteomes" id="UP001501475"/>
    </source>
</evidence>
<dbReference type="Proteomes" id="UP001501475">
    <property type="component" value="Unassembled WGS sequence"/>
</dbReference>
<evidence type="ECO:0000256" key="3">
    <source>
        <dbReference type="ARBA" id="ARBA00023027"/>
    </source>
</evidence>
<dbReference type="PANTHER" id="PTHR12684:SF2">
    <property type="entry name" value="TRNA 2'-PHOSPHOTRANSFERASE 1"/>
    <property type="match status" value="1"/>
</dbReference>
<protein>
    <recommendedName>
        <fullName evidence="5">Probable RNA 2'-phosphotransferase</fullName>
        <ecNumber evidence="5">2.7.1.-</ecNumber>
    </recommendedName>
</protein>
<reference evidence="7" key="1">
    <citation type="journal article" date="2019" name="Int. J. Syst. Evol. Microbiol.">
        <title>The Global Catalogue of Microorganisms (GCM) 10K type strain sequencing project: providing services to taxonomists for standard genome sequencing and annotation.</title>
        <authorList>
            <consortium name="The Broad Institute Genomics Platform"/>
            <consortium name="The Broad Institute Genome Sequencing Center for Infectious Disease"/>
            <person name="Wu L."/>
            <person name="Ma J."/>
        </authorList>
    </citation>
    <scope>NUCLEOTIDE SEQUENCE [LARGE SCALE GENOMIC DNA]</scope>
    <source>
        <strain evidence="7">JCM 15591</strain>
    </source>
</reference>
<dbReference type="InterPro" id="IPR002745">
    <property type="entry name" value="Ptrans_KptA/Tpt1"/>
</dbReference>
<accession>A0ABP4XA96</accession>
<dbReference type="Gene3D" id="3.20.170.30">
    <property type="match status" value="1"/>
</dbReference>
<keyword evidence="3 5" id="KW-0520">NAD</keyword>
<dbReference type="PANTHER" id="PTHR12684">
    <property type="entry name" value="PUTATIVE PHOSPHOTRANSFERASE"/>
    <property type="match status" value="1"/>
</dbReference>
<organism evidence="6 7">
    <name type="scientific">Nostocoides vanveenii</name>
    <dbReference type="NCBI Taxonomy" id="330835"/>
    <lineage>
        <taxon>Bacteria</taxon>
        <taxon>Bacillati</taxon>
        <taxon>Actinomycetota</taxon>
        <taxon>Actinomycetes</taxon>
        <taxon>Micrococcales</taxon>
        <taxon>Intrasporangiaceae</taxon>
        <taxon>Nostocoides</taxon>
    </lineage>
</organism>
<evidence type="ECO:0000256" key="4">
    <source>
        <dbReference type="ARBA" id="ARBA00025212"/>
    </source>
</evidence>
<dbReference type="Pfam" id="PF01885">
    <property type="entry name" value="PTS_2-RNA"/>
    <property type="match status" value="1"/>
</dbReference>
<sequence>MDDQQMVRLSKRLSRLLRHQPERIGLTLDAGGWVAIDDLLAALNASGTQVTRADLDEVVARNNKRRYAVDPTGTRIRASQGHTIDVDLGLRATPPPAVLWHGTVAAALPGIREHGLIPMRRNHVHLSADEATARVVGARRGRPLVIRVDAASMGTDGHEFFISDNGVWLTEAVPQAYLSLPAGS</sequence>
<evidence type="ECO:0000256" key="5">
    <source>
        <dbReference type="HAMAP-Rule" id="MF_00299"/>
    </source>
</evidence>
<keyword evidence="2 5" id="KW-0808">Transferase</keyword>
<evidence type="ECO:0000256" key="1">
    <source>
        <dbReference type="ARBA" id="ARBA00009836"/>
    </source>
</evidence>
<dbReference type="RefSeq" id="WP_344067927.1">
    <property type="nucleotide sequence ID" value="NZ_BAAAPN010000086.1"/>
</dbReference>
<dbReference type="NCBIfam" id="NF002014">
    <property type="entry name" value="PRK00819.1-4"/>
    <property type="match status" value="1"/>
</dbReference>
<dbReference type="InterPro" id="IPR022928">
    <property type="entry name" value="RNA_2'-PTrans_KptA"/>
</dbReference>
<dbReference type="SUPFAM" id="SSF56399">
    <property type="entry name" value="ADP-ribosylation"/>
    <property type="match status" value="1"/>
</dbReference>
<dbReference type="InterPro" id="IPR042080">
    <property type="entry name" value="RNA_2'-PTrans_N"/>
</dbReference>
<dbReference type="InterPro" id="IPR042081">
    <property type="entry name" value="RNA_2'-PTrans_C"/>
</dbReference>
<dbReference type="Gene3D" id="1.10.10.970">
    <property type="entry name" value="RNA 2'-phosphotransferase, Tpt1/KptA family, N-terminal domain"/>
    <property type="match status" value="1"/>
</dbReference>
<dbReference type="HAMAP" id="MF_00299">
    <property type="entry name" value="KptA"/>
    <property type="match status" value="1"/>
</dbReference>
<evidence type="ECO:0000256" key="2">
    <source>
        <dbReference type="ARBA" id="ARBA00022679"/>
    </source>
</evidence>